<proteinExistence type="predicted"/>
<protein>
    <submittedName>
        <fullName evidence="1">Uncharacterized protein</fullName>
    </submittedName>
</protein>
<gene>
    <name evidence="1" type="ORF">SDC9_117059</name>
</gene>
<dbReference type="AlphaFoldDB" id="A0A645BY48"/>
<reference evidence="1" key="1">
    <citation type="submission" date="2019-08" db="EMBL/GenBank/DDBJ databases">
        <authorList>
            <person name="Kucharzyk K."/>
            <person name="Murdoch R.W."/>
            <person name="Higgins S."/>
            <person name="Loffler F."/>
        </authorList>
    </citation>
    <scope>NUCLEOTIDE SEQUENCE</scope>
</reference>
<accession>A0A645BY48</accession>
<organism evidence="1">
    <name type="scientific">bioreactor metagenome</name>
    <dbReference type="NCBI Taxonomy" id="1076179"/>
    <lineage>
        <taxon>unclassified sequences</taxon>
        <taxon>metagenomes</taxon>
        <taxon>ecological metagenomes</taxon>
    </lineage>
</organism>
<evidence type="ECO:0000313" key="1">
    <source>
        <dbReference type="EMBL" id="MPM70107.1"/>
    </source>
</evidence>
<dbReference type="EMBL" id="VSSQ01023279">
    <property type="protein sequence ID" value="MPM70107.1"/>
    <property type="molecule type" value="Genomic_DNA"/>
</dbReference>
<comment type="caution">
    <text evidence="1">The sequence shown here is derived from an EMBL/GenBank/DDBJ whole genome shotgun (WGS) entry which is preliminary data.</text>
</comment>
<sequence length="140" mass="16157">MYNTNLGVGIRLLMPKSKIDKILGEPSYTADHFEYGYGEDWISITYLDGKAVYIYSYEKNWVVHKGIGLGSTLDETIQAFGENRFTEGSTPAFFYLYDKNKNSLKSKKDIDFVVWLKFDDYDGILTNVAILTYDYLKILQ</sequence>
<name>A0A645BY48_9ZZZZ</name>